<sequence length="217" mass="23624">MTYPFQLAAFCTCNQRSGGRRQFTTAVIDMFYVISLVSMFLGSALVAPLDGPGYPDCNAPKAAGNGTKPSQKFYFDETWNSCFAFKYSGSGGNTNRFDTRRDCEIACLPADGTVCTGPGEAFTDPIKRSMDSCDNTECPKGYVCMYGMGGPTCCLKANSEAVNEGYHDKCPDGSKADGLMKDYFIATFAHSCEDLICGPKKNCQQVNQYFAKCCETK</sequence>
<dbReference type="PANTHER" id="PTHR47248:SF5">
    <property type="entry name" value="BPTI_KUNITZ INHIBITOR DOMAIN-CONTAINING PROTEIN"/>
    <property type="match status" value="1"/>
</dbReference>
<evidence type="ECO:0000313" key="3">
    <source>
        <dbReference type="WBParaSite" id="L893_g8405.t1"/>
    </source>
</evidence>
<dbReference type="AlphaFoldDB" id="A0A1I8ARF4"/>
<keyword evidence="2" id="KW-1185">Reference proteome</keyword>
<feature type="domain" description="BPTI/Kunitz inhibitor" evidence="1">
    <location>
        <begin position="57"/>
        <end position="107"/>
    </location>
</feature>
<organism evidence="2 3">
    <name type="scientific">Steinernema glaseri</name>
    <dbReference type="NCBI Taxonomy" id="37863"/>
    <lineage>
        <taxon>Eukaryota</taxon>
        <taxon>Metazoa</taxon>
        <taxon>Ecdysozoa</taxon>
        <taxon>Nematoda</taxon>
        <taxon>Chromadorea</taxon>
        <taxon>Rhabditida</taxon>
        <taxon>Tylenchina</taxon>
        <taxon>Panagrolaimomorpha</taxon>
        <taxon>Strongyloidoidea</taxon>
        <taxon>Steinernematidae</taxon>
        <taxon>Steinernema</taxon>
    </lineage>
</organism>
<dbReference type="InterPro" id="IPR036880">
    <property type="entry name" value="Kunitz_BPTI_sf"/>
</dbReference>
<dbReference type="InterPro" id="IPR002223">
    <property type="entry name" value="Kunitz_BPTI"/>
</dbReference>
<reference evidence="3" key="1">
    <citation type="submission" date="2016-11" db="UniProtKB">
        <authorList>
            <consortium name="WormBaseParasite"/>
        </authorList>
    </citation>
    <scope>IDENTIFICATION</scope>
</reference>
<evidence type="ECO:0000313" key="2">
    <source>
        <dbReference type="Proteomes" id="UP000095287"/>
    </source>
</evidence>
<dbReference type="Gene3D" id="4.10.410.10">
    <property type="entry name" value="Pancreatic trypsin inhibitor Kunitz domain"/>
    <property type="match status" value="1"/>
</dbReference>
<dbReference type="SUPFAM" id="SSF57362">
    <property type="entry name" value="BPTI-like"/>
    <property type="match status" value="1"/>
</dbReference>
<dbReference type="PROSITE" id="PS50279">
    <property type="entry name" value="BPTI_KUNITZ_2"/>
    <property type="match status" value="1"/>
</dbReference>
<dbReference type="PANTHER" id="PTHR47248">
    <property type="entry name" value="PROTEIN CBG06772"/>
    <property type="match status" value="1"/>
</dbReference>
<accession>A0A1I8ARF4</accession>
<proteinExistence type="predicted"/>
<protein>
    <submittedName>
        <fullName evidence="3">BPTI/Kunitz inhibitor domain-containing protein</fullName>
    </submittedName>
</protein>
<dbReference type="WBParaSite" id="L893_g8405.t1">
    <property type="protein sequence ID" value="L893_g8405.t1"/>
    <property type="gene ID" value="L893_g8405"/>
</dbReference>
<evidence type="ECO:0000259" key="1">
    <source>
        <dbReference type="PROSITE" id="PS50279"/>
    </source>
</evidence>
<dbReference type="GO" id="GO:0004867">
    <property type="term" value="F:serine-type endopeptidase inhibitor activity"/>
    <property type="evidence" value="ECO:0007669"/>
    <property type="project" value="InterPro"/>
</dbReference>
<dbReference type="InterPro" id="IPR052861">
    <property type="entry name" value="BPTI/Kunitz_domain"/>
</dbReference>
<dbReference type="CDD" id="cd22593">
    <property type="entry name" value="Kunitz_conkunitzin"/>
    <property type="match status" value="1"/>
</dbReference>
<name>A0A1I8ARF4_9BILA</name>
<dbReference type="Proteomes" id="UP000095287">
    <property type="component" value="Unplaced"/>
</dbReference>
<dbReference type="SMART" id="SM00131">
    <property type="entry name" value="KU"/>
    <property type="match status" value="1"/>
</dbReference>
<dbReference type="Pfam" id="PF00014">
    <property type="entry name" value="Kunitz_BPTI"/>
    <property type="match status" value="1"/>
</dbReference>